<evidence type="ECO:0000259" key="1">
    <source>
        <dbReference type="PROSITE" id="PS51186"/>
    </source>
</evidence>
<proteinExistence type="predicted"/>
<dbReference type="Proteomes" id="UP001214898">
    <property type="component" value="Chromosome"/>
</dbReference>
<dbReference type="EMBL" id="JXBC01000002">
    <property type="protein sequence ID" value="KIU12384.1"/>
    <property type="molecule type" value="Genomic_DNA"/>
</dbReference>
<protein>
    <submittedName>
        <fullName evidence="3">GNAT family N-acetyltransferase</fullName>
    </submittedName>
</protein>
<evidence type="ECO:0000313" key="4">
    <source>
        <dbReference type="Proteomes" id="UP000032247"/>
    </source>
</evidence>
<dbReference type="CDD" id="cd04301">
    <property type="entry name" value="NAT_SF"/>
    <property type="match status" value="1"/>
</dbReference>
<organism evidence="2 4">
    <name type="scientific">Bacillus subtilis</name>
    <dbReference type="NCBI Taxonomy" id="1423"/>
    <lineage>
        <taxon>Bacteria</taxon>
        <taxon>Bacillati</taxon>
        <taxon>Bacillota</taxon>
        <taxon>Bacilli</taxon>
        <taxon>Bacillales</taxon>
        <taxon>Bacillaceae</taxon>
        <taxon>Bacillus</taxon>
    </lineage>
</organism>
<dbReference type="SUPFAM" id="SSF55729">
    <property type="entry name" value="Acyl-CoA N-acyltransferases (Nat)"/>
    <property type="match status" value="1"/>
</dbReference>
<dbReference type="PROSITE" id="PS51186">
    <property type="entry name" value="GNAT"/>
    <property type="match status" value="1"/>
</dbReference>
<dbReference type="AlphaFoldDB" id="A0A0D1JIJ5"/>
<dbReference type="PATRIC" id="fig|1423.173.peg.1266"/>
<feature type="domain" description="N-acetyltransferase" evidence="1">
    <location>
        <begin position="18"/>
        <end position="219"/>
    </location>
</feature>
<sequence>MIILKQMYVHDGRKFEALTIRNYTATDIERLISLQEECFPPPFPQELLWSEDQLASHIKTFPEGALCALINGRIIGSMTALIVQFEPDSPDHTWAQATDNGSIKNHEPLGNTLYVVDISVSPHYRKLGIGKWLMNTMYELTVDKRLERLLGGGRIPLYHKYAHEISAVQYVEDVMEGRKNDPVLSFLLRCGRSPIRVVSNYVEDKASLNYGVLMEWKNPFYKKRAVDHNSPFK</sequence>
<dbReference type="InterPro" id="IPR016181">
    <property type="entry name" value="Acyl_CoA_acyltransferase"/>
</dbReference>
<accession>A0A0D1JIJ5</accession>
<dbReference type="Proteomes" id="UP000032247">
    <property type="component" value="Unassembled WGS sequence"/>
</dbReference>
<dbReference type="Pfam" id="PF00583">
    <property type="entry name" value="Acetyltransf_1"/>
    <property type="match status" value="1"/>
</dbReference>
<dbReference type="InterPro" id="IPR000182">
    <property type="entry name" value="GNAT_dom"/>
</dbReference>
<evidence type="ECO:0000313" key="3">
    <source>
        <dbReference type="EMBL" id="WEY83974.1"/>
    </source>
</evidence>
<name>A0A0D1JIJ5_BACIU</name>
<evidence type="ECO:0000313" key="2">
    <source>
        <dbReference type="EMBL" id="KIU12384.1"/>
    </source>
</evidence>
<reference evidence="2 4" key="1">
    <citation type="submission" date="2014-12" db="EMBL/GenBank/DDBJ databases">
        <title>Comparative genome analysis of Bacillus coagulans HM-08, Clostridium butyricum HM-68, Bacillus subtilis HM-66 and Bacillus licheniformis BL-09.</title>
        <authorList>
            <person name="Zhang H."/>
        </authorList>
    </citation>
    <scope>NUCLEOTIDE SEQUENCE [LARGE SCALE GENOMIC DNA]</scope>
    <source>
        <strain evidence="2 4">HM-66</strain>
    </source>
</reference>
<dbReference type="STRING" id="483913.AN935_07280"/>
<dbReference type="EMBL" id="CP120576">
    <property type="protein sequence ID" value="WEY83974.1"/>
    <property type="molecule type" value="Genomic_DNA"/>
</dbReference>
<dbReference type="GO" id="GO:0016747">
    <property type="term" value="F:acyltransferase activity, transferring groups other than amino-acyl groups"/>
    <property type="evidence" value="ECO:0007669"/>
    <property type="project" value="InterPro"/>
</dbReference>
<dbReference type="Gene3D" id="3.40.630.30">
    <property type="match status" value="1"/>
</dbReference>
<gene>
    <name evidence="3" type="primary">ykwB</name>
    <name evidence="3" type="ORF">P5633_16710</name>
    <name evidence="2" type="ORF">SC09_Contig19orf00845</name>
</gene>
<reference evidence="3" key="2">
    <citation type="submission" date="2023-03" db="EMBL/GenBank/DDBJ databases">
        <title>Complete genome sequences of 52 Bacillus and Priestia strains isolated from West-African fermentations and 26 reference strains from the DSMZ collection.</title>
        <authorList>
            <person name="Wiedenbein E.S."/>
            <person name="Canoy T.S."/>
            <person name="Hui Y."/>
            <person name="Parkouda C."/>
            <person name="Dawende C."/>
            <person name="Ametefe E."/>
            <person name="Jespersen L."/>
            <person name="Nielsen D.S."/>
        </authorList>
    </citation>
    <scope>NUCLEOTIDE SEQUENCE</scope>
    <source>
        <strain evidence="3">PRO56</strain>
    </source>
</reference>